<keyword evidence="2" id="KW-0472">Membrane</keyword>
<feature type="transmembrane region" description="Helical" evidence="2">
    <location>
        <begin position="173"/>
        <end position="193"/>
    </location>
</feature>
<organism evidence="3 4">
    <name type="scientific">Blastococcus deserti</name>
    <dbReference type="NCBI Taxonomy" id="2259033"/>
    <lineage>
        <taxon>Bacteria</taxon>
        <taxon>Bacillati</taxon>
        <taxon>Actinomycetota</taxon>
        <taxon>Actinomycetes</taxon>
        <taxon>Geodermatophilales</taxon>
        <taxon>Geodermatophilaceae</taxon>
        <taxon>Blastococcus</taxon>
    </lineage>
</organism>
<feature type="transmembrane region" description="Helical" evidence="2">
    <location>
        <begin position="205"/>
        <end position="228"/>
    </location>
</feature>
<protein>
    <submittedName>
        <fullName evidence="3">Uncharacterized protein</fullName>
    </submittedName>
</protein>
<keyword evidence="2" id="KW-1133">Transmembrane helix</keyword>
<evidence type="ECO:0000313" key="4">
    <source>
        <dbReference type="Proteomes" id="UP001597402"/>
    </source>
</evidence>
<feature type="transmembrane region" description="Helical" evidence="2">
    <location>
        <begin position="146"/>
        <end position="166"/>
    </location>
</feature>
<comment type="caution">
    <text evidence="3">The sequence shown here is derived from an EMBL/GenBank/DDBJ whole genome shotgun (WGS) entry which is preliminary data.</text>
</comment>
<feature type="region of interest" description="Disordered" evidence="1">
    <location>
        <begin position="1"/>
        <end position="55"/>
    </location>
</feature>
<keyword evidence="2" id="KW-0812">Transmembrane</keyword>
<sequence>MSGSPWADPSTPTEPGPPYLGPPPTAQPYPAQPYAGQPPGAQPYPAQPYAGQPYAGQPYAGQPYATPYGYPAPYGTAPWGPPPPRRPQRPGPVITAAVLAFVQALVVLIASLYLWFFASIADVAVAEAGGVWSPGTVDALATEGTVLAIVQLLSAVALVGGGVWALNTRRRAAWAVLVAALGLQVLLAGYWTVRLLGEFDGSDAAGTVLGFTLFFAVGPLVGLGMLLAGPGRRWFGGASQP</sequence>
<evidence type="ECO:0000256" key="1">
    <source>
        <dbReference type="SAM" id="MobiDB-lite"/>
    </source>
</evidence>
<proteinExistence type="predicted"/>
<reference evidence="4" key="1">
    <citation type="journal article" date="2019" name="Int. J. Syst. Evol. Microbiol.">
        <title>The Global Catalogue of Microorganisms (GCM) 10K type strain sequencing project: providing services to taxonomists for standard genome sequencing and annotation.</title>
        <authorList>
            <consortium name="The Broad Institute Genomics Platform"/>
            <consortium name="The Broad Institute Genome Sequencing Center for Infectious Disease"/>
            <person name="Wu L."/>
            <person name="Ma J."/>
        </authorList>
    </citation>
    <scope>NUCLEOTIDE SEQUENCE [LARGE SCALE GENOMIC DNA]</scope>
    <source>
        <strain evidence="4">JCM 3338</strain>
    </source>
</reference>
<evidence type="ECO:0000256" key="2">
    <source>
        <dbReference type="SAM" id="Phobius"/>
    </source>
</evidence>
<dbReference type="EMBL" id="JBHUHP010000010">
    <property type="protein sequence ID" value="MFD2092296.1"/>
    <property type="molecule type" value="Genomic_DNA"/>
</dbReference>
<gene>
    <name evidence="3" type="ORF">ACFSHS_12010</name>
</gene>
<feature type="transmembrane region" description="Helical" evidence="2">
    <location>
        <begin position="93"/>
        <end position="116"/>
    </location>
</feature>
<accession>A0ABW4XA44</accession>
<dbReference type="RefSeq" id="WP_376875900.1">
    <property type="nucleotide sequence ID" value="NZ_JBHUHP010000010.1"/>
</dbReference>
<evidence type="ECO:0000313" key="3">
    <source>
        <dbReference type="EMBL" id="MFD2092296.1"/>
    </source>
</evidence>
<dbReference type="Proteomes" id="UP001597402">
    <property type="component" value="Unassembled WGS sequence"/>
</dbReference>
<name>A0ABW4XA44_9ACTN</name>
<keyword evidence="4" id="KW-1185">Reference proteome</keyword>
<feature type="compositionally biased region" description="Pro residues" evidence="1">
    <location>
        <begin position="12"/>
        <end position="31"/>
    </location>
</feature>